<sequence length="119" mass="13219">MMRLEPTPLPLRLAAERVSAELEALYDRLERLEYGLDMVFMHTSESLDGQTISMLQELDMLRQSLGALADFLVHLAKDTNEGGLVNPEEALRAVPLRDMAVRLGGQTKAEPVSGHAELF</sequence>
<comment type="caution">
    <text evidence="1">The sequence shown here is derived from an EMBL/GenBank/DDBJ whole genome shotgun (WGS) entry which is preliminary data.</text>
</comment>
<proteinExistence type="predicted"/>
<gene>
    <name evidence="1" type="ORF">SSE37_10193</name>
</gene>
<organism evidence="1 2">
    <name type="scientific">Sagittula stellata (strain ATCC 700073 / DSM 11524 / E-37)</name>
    <dbReference type="NCBI Taxonomy" id="388399"/>
    <lineage>
        <taxon>Bacteria</taxon>
        <taxon>Pseudomonadati</taxon>
        <taxon>Pseudomonadota</taxon>
        <taxon>Alphaproteobacteria</taxon>
        <taxon>Rhodobacterales</taxon>
        <taxon>Roseobacteraceae</taxon>
        <taxon>Sagittula</taxon>
    </lineage>
</organism>
<dbReference type="eggNOG" id="ENOG50339T0">
    <property type="taxonomic scope" value="Bacteria"/>
</dbReference>
<protein>
    <recommendedName>
        <fullName evidence="3">Chemotaxis protein</fullName>
    </recommendedName>
</protein>
<keyword evidence="2" id="KW-1185">Reference proteome</keyword>
<dbReference type="AlphaFoldDB" id="A3K8D9"/>
<evidence type="ECO:0000313" key="2">
    <source>
        <dbReference type="Proteomes" id="UP000005713"/>
    </source>
</evidence>
<accession>A3K8D9</accession>
<dbReference type="Proteomes" id="UP000005713">
    <property type="component" value="Unassembled WGS sequence"/>
</dbReference>
<evidence type="ECO:0000313" key="1">
    <source>
        <dbReference type="EMBL" id="EBA06618.1"/>
    </source>
</evidence>
<name>A3K8D9_SAGS3</name>
<dbReference type="EMBL" id="AAYA01000014">
    <property type="protein sequence ID" value="EBA06618.1"/>
    <property type="molecule type" value="Genomic_DNA"/>
</dbReference>
<evidence type="ECO:0008006" key="3">
    <source>
        <dbReference type="Google" id="ProtNLM"/>
    </source>
</evidence>
<reference evidence="1 2" key="1">
    <citation type="submission" date="2006-06" db="EMBL/GenBank/DDBJ databases">
        <authorList>
            <person name="Moran M.A."/>
            <person name="Ferriera S."/>
            <person name="Johnson J."/>
            <person name="Kravitz S."/>
            <person name="Beeson K."/>
            <person name="Sutton G."/>
            <person name="Rogers Y.-H."/>
            <person name="Friedman R."/>
            <person name="Frazier M."/>
            <person name="Venter J.C."/>
        </authorList>
    </citation>
    <scope>NUCLEOTIDE SEQUENCE [LARGE SCALE GENOMIC DNA]</scope>
    <source>
        <strain evidence="1 2">E-37</strain>
    </source>
</reference>